<dbReference type="EMBL" id="JAUIZM010000001">
    <property type="protein sequence ID" value="KAK1400769.1"/>
    <property type="molecule type" value="Genomic_DNA"/>
</dbReference>
<keyword evidence="2" id="KW-1133">Transmembrane helix</keyword>
<feature type="transmembrane region" description="Helical" evidence="2">
    <location>
        <begin position="12"/>
        <end position="32"/>
    </location>
</feature>
<proteinExistence type="predicted"/>
<keyword evidence="2" id="KW-0472">Membrane</keyword>
<feature type="transmembrane region" description="Helical" evidence="2">
    <location>
        <begin position="44"/>
        <end position="66"/>
    </location>
</feature>
<dbReference type="InterPro" id="IPR008480">
    <property type="entry name" value="DUF761_pln"/>
</dbReference>
<feature type="compositionally biased region" description="Polar residues" evidence="1">
    <location>
        <begin position="617"/>
        <end position="633"/>
    </location>
</feature>
<accession>A0AAD8JC68</accession>
<reference evidence="3" key="1">
    <citation type="submission" date="2023-02" db="EMBL/GenBank/DDBJ databases">
        <title>Genome of toxic invasive species Heracleum sosnowskyi carries increased number of genes despite the absence of recent whole-genome duplications.</title>
        <authorList>
            <person name="Schelkunov M."/>
            <person name="Shtratnikova V."/>
            <person name="Makarenko M."/>
            <person name="Klepikova A."/>
            <person name="Omelchenko D."/>
            <person name="Novikova G."/>
            <person name="Obukhova E."/>
            <person name="Bogdanov V."/>
            <person name="Penin A."/>
            <person name="Logacheva M."/>
        </authorList>
    </citation>
    <scope>NUCLEOTIDE SEQUENCE</scope>
    <source>
        <strain evidence="3">Hsosn_3</strain>
        <tissue evidence="3">Leaf</tissue>
    </source>
</reference>
<feature type="compositionally biased region" description="Basic and acidic residues" evidence="1">
    <location>
        <begin position="777"/>
        <end position="809"/>
    </location>
</feature>
<dbReference type="AlphaFoldDB" id="A0AAD8JC68"/>
<comment type="caution">
    <text evidence="3">The sequence shown here is derived from an EMBL/GenBank/DDBJ whole genome shotgun (WGS) entry which is preliminary data.</text>
</comment>
<feature type="region of interest" description="Disordered" evidence="1">
    <location>
        <begin position="617"/>
        <end position="641"/>
    </location>
</feature>
<dbReference type="PANTHER" id="PTHR34059:SF6">
    <property type="entry name" value="DUF4408 DOMAIN-CONTAINING PROTEIN"/>
    <property type="match status" value="1"/>
</dbReference>
<organism evidence="3 4">
    <name type="scientific">Heracleum sosnowskyi</name>
    <dbReference type="NCBI Taxonomy" id="360622"/>
    <lineage>
        <taxon>Eukaryota</taxon>
        <taxon>Viridiplantae</taxon>
        <taxon>Streptophyta</taxon>
        <taxon>Embryophyta</taxon>
        <taxon>Tracheophyta</taxon>
        <taxon>Spermatophyta</taxon>
        <taxon>Magnoliopsida</taxon>
        <taxon>eudicotyledons</taxon>
        <taxon>Gunneridae</taxon>
        <taxon>Pentapetalae</taxon>
        <taxon>asterids</taxon>
        <taxon>campanulids</taxon>
        <taxon>Apiales</taxon>
        <taxon>Apiaceae</taxon>
        <taxon>Apioideae</taxon>
        <taxon>apioid superclade</taxon>
        <taxon>Tordylieae</taxon>
        <taxon>Tordyliinae</taxon>
        <taxon>Heracleum</taxon>
    </lineage>
</organism>
<sequence length="876" mass="97464">MCSTSHYSSKSCSHFFTTTFTFLLVLVLLPFIPSQPPHFVKDTIFTTFWELIYLFVVGIIVCYGLFSKRNSKVENVGYSSSDVLASNGSRISHVSSFFDNGGGNAHGYGENLGERFDFDEFREVRSSRLRNGVVNGRGYGENFGKRFDFDEVREPRFSRLRNGVRGFDGVCEENVGKELDGEGFVGESVGFVGNGNVEVKPGVRNGCRPLNLPVRSLKSRVVDRGSNYEDRNLEGYDKIKKVKFRGLVPINLDDKFRETIVLSPIPWGSRSGRMDLRENVGDVKPTFVGETELARPRLPAVKPLSTAVLTSEMGEFERKESLEVSFPPPLKSSLAQLKGKPSSRSSSRRFSTEVAVEKNVGDVKPTFVGEAELVRPRLPAVKPLSTAVLTSEMGEFERKESLEVSFPPPLKSSLAQLKGKPSSRSSSRRFSTEVAVEKNVGDVKPTFVGEAELVRPRLPTVKPLCTAVLTSEMEEFERKECLRVSFPPASKSSLAQLKSKLSFSRSSSRRFSAEVAVEKHTENNLKGFSKGETEDLLNTEAKGVVSLNLDVKPATLVKARSISGSFSNMTLENKSNDFRGLRKGQKEDSVCKQNKCIESSNSDVRRTRLVEGQLLNGLTSEMSNETSSDNNLKGSDKSEKGDLLRRENMSDDFWNLDLNSASVVDGRCSTASSSEVDGEKTSETIFMDFGNHKKEDLLRRKKDGSIDSLEQGVKPKTTVKGLTRGKSVRTIRSNEISVEVKQSKEVYSSHVGDRFVKHCDEDEAGLQKKSGWIDGLKSEADELGRRNRDKPSDTKTSESRKNWNGERQKNGTSTLVKSESIFVDSENFQVIADEEESRPGIIGDTHIESNEVDKKAAEFIAKFREQIRLQKVALKR</sequence>
<keyword evidence="4" id="KW-1185">Reference proteome</keyword>
<gene>
    <name evidence="3" type="ORF">POM88_000374</name>
</gene>
<keyword evidence="2" id="KW-0812">Transmembrane</keyword>
<dbReference type="Proteomes" id="UP001237642">
    <property type="component" value="Unassembled WGS sequence"/>
</dbReference>
<name>A0AAD8JC68_9APIA</name>
<dbReference type="PANTHER" id="PTHR34059">
    <property type="entry name" value="EXPRESSED PROTEIN"/>
    <property type="match status" value="1"/>
</dbReference>
<reference evidence="3" key="2">
    <citation type="submission" date="2023-05" db="EMBL/GenBank/DDBJ databases">
        <authorList>
            <person name="Schelkunov M.I."/>
        </authorList>
    </citation>
    <scope>NUCLEOTIDE SEQUENCE</scope>
    <source>
        <strain evidence="3">Hsosn_3</strain>
        <tissue evidence="3">Leaf</tissue>
    </source>
</reference>
<evidence type="ECO:0000313" key="3">
    <source>
        <dbReference type="EMBL" id="KAK1400769.1"/>
    </source>
</evidence>
<dbReference type="Pfam" id="PF05553">
    <property type="entry name" value="DUF761"/>
    <property type="match status" value="1"/>
</dbReference>
<evidence type="ECO:0000256" key="1">
    <source>
        <dbReference type="SAM" id="MobiDB-lite"/>
    </source>
</evidence>
<evidence type="ECO:0000256" key="2">
    <source>
        <dbReference type="SAM" id="Phobius"/>
    </source>
</evidence>
<protein>
    <submittedName>
        <fullName evidence="3">Uncharacterized protein</fullName>
    </submittedName>
</protein>
<feature type="region of interest" description="Disordered" evidence="1">
    <location>
        <begin position="777"/>
        <end position="815"/>
    </location>
</feature>
<evidence type="ECO:0000313" key="4">
    <source>
        <dbReference type="Proteomes" id="UP001237642"/>
    </source>
</evidence>